<proteinExistence type="predicted"/>
<reference evidence="2 3" key="1">
    <citation type="journal article" date="2014" name="Genome Announc.">
        <title>Draft Genome Sequence of Bacteroides reticulotermitis Strain JCM 10512T, Isolated from the Gut of a Termite.</title>
        <authorList>
            <person name="Yuki M."/>
            <person name="Oshima K."/>
            <person name="Suda W."/>
            <person name="Sakamoto M."/>
            <person name="Iida T."/>
            <person name="Hattori M."/>
            <person name="Ohkuma M."/>
        </authorList>
    </citation>
    <scope>NUCLEOTIDE SEQUENCE [LARGE SCALE GENOMIC DNA]</scope>
    <source>
        <strain evidence="2 3">JCM 10512</strain>
    </source>
</reference>
<keyword evidence="3" id="KW-1185">Reference proteome</keyword>
<evidence type="ECO:0000313" key="3">
    <source>
        <dbReference type="Proteomes" id="UP000019131"/>
    </source>
</evidence>
<accession>W4V0Q6</accession>
<name>W4V0Q6_9BACE</name>
<gene>
    <name evidence="2" type="ORF">JCM10512_4892</name>
</gene>
<feature type="region of interest" description="Disordered" evidence="1">
    <location>
        <begin position="1"/>
        <end position="29"/>
    </location>
</feature>
<protein>
    <submittedName>
        <fullName evidence="2">Uncharacterized protein</fullName>
    </submittedName>
</protein>
<sequence>MVYLNRLGKTEKKKNNANGQNEAKTQKGGYYRQKPVCVATFRPVPARSYRNS</sequence>
<evidence type="ECO:0000256" key="1">
    <source>
        <dbReference type="SAM" id="MobiDB-lite"/>
    </source>
</evidence>
<organism evidence="2 3">
    <name type="scientific">Bacteroides reticulotermitis JCM 10512</name>
    <dbReference type="NCBI Taxonomy" id="1445607"/>
    <lineage>
        <taxon>Bacteria</taxon>
        <taxon>Pseudomonadati</taxon>
        <taxon>Bacteroidota</taxon>
        <taxon>Bacteroidia</taxon>
        <taxon>Bacteroidales</taxon>
        <taxon>Bacteroidaceae</taxon>
        <taxon>Bacteroides</taxon>
    </lineage>
</organism>
<dbReference type="Proteomes" id="UP000019131">
    <property type="component" value="Unassembled WGS sequence"/>
</dbReference>
<dbReference type="EMBL" id="BAIV01000043">
    <property type="protein sequence ID" value="GAE86383.1"/>
    <property type="molecule type" value="Genomic_DNA"/>
</dbReference>
<comment type="caution">
    <text evidence="2">The sequence shown here is derived from an EMBL/GenBank/DDBJ whole genome shotgun (WGS) entry which is preliminary data.</text>
</comment>
<dbReference type="STRING" id="1445607.JCM10512_4892"/>
<dbReference type="AlphaFoldDB" id="W4V0Q6"/>
<evidence type="ECO:0000313" key="2">
    <source>
        <dbReference type="EMBL" id="GAE86383.1"/>
    </source>
</evidence>